<dbReference type="EMBL" id="CAJFDH010000002">
    <property type="protein sequence ID" value="CAD5210307.1"/>
    <property type="molecule type" value="Genomic_DNA"/>
</dbReference>
<dbReference type="EMBL" id="CAJFCW020000002">
    <property type="protein sequence ID" value="CAG9091077.1"/>
    <property type="molecule type" value="Genomic_DNA"/>
</dbReference>
<protein>
    <submittedName>
        <fullName evidence="4">Uncharacterized protein</fullName>
    </submittedName>
</protein>
<dbReference type="GO" id="GO:0007264">
    <property type="term" value="P:small GTPase-mediated signal transduction"/>
    <property type="evidence" value="ECO:0007669"/>
    <property type="project" value="InterPro"/>
</dbReference>
<keyword evidence="1" id="KW-0813">Transport</keyword>
<dbReference type="GO" id="GO:0015031">
    <property type="term" value="P:protein transport"/>
    <property type="evidence" value="ECO:0007669"/>
    <property type="project" value="UniProtKB-KW"/>
</dbReference>
<dbReference type="GO" id="GO:0016020">
    <property type="term" value="C:membrane"/>
    <property type="evidence" value="ECO:0007669"/>
    <property type="project" value="TreeGrafter"/>
</dbReference>
<dbReference type="InterPro" id="IPR011057">
    <property type="entry name" value="Mss4-like_sf"/>
</dbReference>
<accession>A0A811K493</accession>
<dbReference type="OrthoDB" id="30840at2759"/>
<keyword evidence="5" id="KW-1185">Reference proteome</keyword>
<sequence length="206" mass="22994">MVKFSYISKIALGACADHAHAILYIYGTNNIINNKIWALQSSCRRLGRTMGLSSERLLPNNVKNVGRIENEMFGTTGRTIHENCSRACDKLDKTSVVNKNGKNAKKVVCRRCSSLIFPPNVVKLVEGEPKELKKMSVHGTDALGSEIAQVWWKTSNEMDFDTWGCQTVDGVKALMCGDCDFGPWGHRIISEKETVFYVAAERVAYE</sequence>
<comment type="caution">
    <text evidence="4">The sequence shown here is derived from an EMBL/GenBank/DDBJ whole genome shotgun (WGS) entry which is preliminary data.</text>
</comment>
<dbReference type="PANTHER" id="PTHR13276">
    <property type="entry name" value="GUANINE NUCLEOTIDE EXCHANGE FACTOR MSS4"/>
    <property type="match status" value="1"/>
</dbReference>
<dbReference type="SUPFAM" id="SSF51316">
    <property type="entry name" value="Mss4-like"/>
    <property type="match status" value="1"/>
</dbReference>
<evidence type="ECO:0000313" key="4">
    <source>
        <dbReference type="EMBL" id="CAD5210307.1"/>
    </source>
</evidence>
<dbReference type="GO" id="GO:0008270">
    <property type="term" value="F:zinc ion binding"/>
    <property type="evidence" value="ECO:0007669"/>
    <property type="project" value="TreeGrafter"/>
</dbReference>
<gene>
    <name evidence="4" type="ORF">BOKJ2_LOCUS3122</name>
</gene>
<reference evidence="4" key="1">
    <citation type="submission" date="2020-09" db="EMBL/GenBank/DDBJ databases">
        <authorList>
            <person name="Kikuchi T."/>
        </authorList>
    </citation>
    <scope>NUCLEOTIDE SEQUENCE</scope>
    <source>
        <strain evidence="4">SH1</strain>
    </source>
</reference>
<dbReference type="PROSITE" id="PS51796">
    <property type="entry name" value="MSS4"/>
    <property type="match status" value="1"/>
</dbReference>
<dbReference type="Proteomes" id="UP000614601">
    <property type="component" value="Unassembled WGS sequence"/>
</dbReference>
<dbReference type="InterPro" id="IPR011323">
    <property type="entry name" value="Mss4/transl-control_tumour"/>
</dbReference>
<dbReference type="GO" id="GO:0005829">
    <property type="term" value="C:cytosol"/>
    <property type="evidence" value="ECO:0007669"/>
    <property type="project" value="TreeGrafter"/>
</dbReference>
<dbReference type="Gene3D" id="2.170.150.10">
    <property type="entry name" value="Metal Binding Protein, Guanine Nucleotide Exchange Factor, Chain A"/>
    <property type="match status" value="1"/>
</dbReference>
<evidence type="ECO:0000313" key="5">
    <source>
        <dbReference type="Proteomes" id="UP000614601"/>
    </source>
</evidence>
<proteinExistence type="predicted"/>
<keyword evidence="2" id="KW-0344">Guanine-nucleotide releasing factor</keyword>
<dbReference type="Proteomes" id="UP000783686">
    <property type="component" value="Unassembled WGS sequence"/>
</dbReference>
<evidence type="ECO:0000256" key="3">
    <source>
        <dbReference type="ARBA" id="ARBA00022927"/>
    </source>
</evidence>
<dbReference type="AlphaFoldDB" id="A0A811K493"/>
<evidence type="ECO:0000256" key="2">
    <source>
        <dbReference type="ARBA" id="ARBA00022658"/>
    </source>
</evidence>
<keyword evidence="3" id="KW-0653">Protein transport</keyword>
<name>A0A811K493_9BILA</name>
<evidence type="ECO:0000256" key="1">
    <source>
        <dbReference type="ARBA" id="ARBA00022448"/>
    </source>
</evidence>
<dbReference type="InterPro" id="IPR007515">
    <property type="entry name" value="Mss4"/>
</dbReference>
<organism evidence="4 5">
    <name type="scientific">Bursaphelenchus okinawaensis</name>
    <dbReference type="NCBI Taxonomy" id="465554"/>
    <lineage>
        <taxon>Eukaryota</taxon>
        <taxon>Metazoa</taxon>
        <taxon>Ecdysozoa</taxon>
        <taxon>Nematoda</taxon>
        <taxon>Chromadorea</taxon>
        <taxon>Rhabditida</taxon>
        <taxon>Tylenchina</taxon>
        <taxon>Tylenchomorpha</taxon>
        <taxon>Aphelenchoidea</taxon>
        <taxon>Aphelenchoididae</taxon>
        <taxon>Bursaphelenchus</taxon>
    </lineage>
</organism>
<dbReference type="GO" id="GO:0006892">
    <property type="term" value="P:post-Golgi vesicle-mediated transport"/>
    <property type="evidence" value="ECO:0007669"/>
    <property type="project" value="TreeGrafter"/>
</dbReference>
<dbReference type="GO" id="GO:0005085">
    <property type="term" value="F:guanyl-nucleotide exchange factor activity"/>
    <property type="evidence" value="ECO:0007669"/>
    <property type="project" value="UniProtKB-KW"/>
</dbReference>
<dbReference type="PANTHER" id="PTHR13276:SF3">
    <property type="entry name" value="MSS4-LIKE PROTEIN"/>
    <property type="match status" value="1"/>
</dbReference>
<dbReference type="Pfam" id="PF04421">
    <property type="entry name" value="Mss4"/>
    <property type="match status" value="1"/>
</dbReference>